<accession>A0AA38U4U6</accession>
<name>A0AA38U4U6_9AGAR</name>
<dbReference type="Proteomes" id="UP001163846">
    <property type="component" value="Unassembled WGS sequence"/>
</dbReference>
<sequence>MSLSSLPLELLTAFANEVPRLEDRKSLRLTCKLLGEVLKPHVLSSVTLSIHGHNLHSGLYLLDALVEEKDAMPKGSSAMFSGLSKHIKTLYIDSLCPGYYPESELDFRRKQDTFWTLSDAEGQVRSWLKIEPPSSEGEELQLLLKPALESLNNLTAIHWRWQFRDPEWTLNTIFECLESDEFLQKLEEFDFCYHPSPVHEPLRIPNIRQVRRLSISGHLCKPDVPRLFQHPILSNNPRLTTLGVCKDLFFRNDVPLDQSIPDTVTDLRLNGLKFAGLEHIVNGNLTSLDLGNSIMVNNSWASLWEILSSQHICLRKLALGHFSKSRDMRQLLRYLLSYSGLESFSLPCIQSDEDDNSDAMIFYTSVLPQHAESLVNLELKPLFESGWCVSASNIYVFRQCKRMRTLSIKMMHRGLSRDKDPRCSLLREFYDDQNRPDDANAVHHLLEKIPLYMPNLEKLTLEPAQSFAFLNERSDSGLEAQFYFGIQRRLRRSVRTFPCYYESCEVLKWVRIYVSNKRIKVALETRDDRGVEETSQKGSG</sequence>
<gene>
    <name evidence="1" type="ORF">F5878DRAFT_19949</name>
</gene>
<protein>
    <submittedName>
        <fullName evidence="1">Uncharacterized protein</fullName>
    </submittedName>
</protein>
<organism evidence="1 2">
    <name type="scientific">Lentinula raphanica</name>
    <dbReference type="NCBI Taxonomy" id="153919"/>
    <lineage>
        <taxon>Eukaryota</taxon>
        <taxon>Fungi</taxon>
        <taxon>Dikarya</taxon>
        <taxon>Basidiomycota</taxon>
        <taxon>Agaricomycotina</taxon>
        <taxon>Agaricomycetes</taxon>
        <taxon>Agaricomycetidae</taxon>
        <taxon>Agaricales</taxon>
        <taxon>Marasmiineae</taxon>
        <taxon>Omphalotaceae</taxon>
        <taxon>Lentinula</taxon>
    </lineage>
</organism>
<evidence type="ECO:0000313" key="2">
    <source>
        <dbReference type="Proteomes" id="UP001163846"/>
    </source>
</evidence>
<evidence type="ECO:0000313" key="1">
    <source>
        <dbReference type="EMBL" id="KAJ3832246.1"/>
    </source>
</evidence>
<proteinExistence type="predicted"/>
<comment type="caution">
    <text evidence="1">The sequence shown here is derived from an EMBL/GenBank/DDBJ whole genome shotgun (WGS) entry which is preliminary data.</text>
</comment>
<reference evidence="1" key="1">
    <citation type="submission" date="2022-08" db="EMBL/GenBank/DDBJ databases">
        <authorList>
            <consortium name="DOE Joint Genome Institute"/>
            <person name="Min B."/>
            <person name="Riley R."/>
            <person name="Sierra-Patev S."/>
            <person name="Naranjo-Ortiz M."/>
            <person name="Looney B."/>
            <person name="Konkel Z."/>
            <person name="Slot J.C."/>
            <person name="Sakamoto Y."/>
            <person name="Steenwyk J.L."/>
            <person name="Rokas A."/>
            <person name="Carro J."/>
            <person name="Camarero S."/>
            <person name="Ferreira P."/>
            <person name="Molpeceres G."/>
            <person name="Ruiz-Duenas F.J."/>
            <person name="Serrano A."/>
            <person name="Henrissat B."/>
            <person name="Drula E."/>
            <person name="Hughes K.W."/>
            <person name="Mata J.L."/>
            <person name="Ishikawa N.K."/>
            <person name="Vargas-Isla R."/>
            <person name="Ushijima S."/>
            <person name="Smith C.A."/>
            <person name="Ahrendt S."/>
            <person name="Andreopoulos W."/>
            <person name="He G."/>
            <person name="Labutti K."/>
            <person name="Lipzen A."/>
            <person name="Ng V."/>
            <person name="Sandor L."/>
            <person name="Barry K."/>
            <person name="Martinez A.T."/>
            <person name="Xiao Y."/>
            <person name="Gibbons J.G."/>
            <person name="Terashima K."/>
            <person name="Hibbett D.S."/>
            <person name="Grigoriev I.V."/>
        </authorList>
    </citation>
    <scope>NUCLEOTIDE SEQUENCE</scope>
    <source>
        <strain evidence="1">TFB9207</strain>
    </source>
</reference>
<keyword evidence="2" id="KW-1185">Reference proteome</keyword>
<dbReference type="SUPFAM" id="SSF52047">
    <property type="entry name" value="RNI-like"/>
    <property type="match status" value="1"/>
</dbReference>
<dbReference type="EMBL" id="MU807027">
    <property type="protein sequence ID" value="KAJ3832246.1"/>
    <property type="molecule type" value="Genomic_DNA"/>
</dbReference>
<dbReference type="AlphaFoldDB" id="A0AA38U4U6"/>